<evidence type="ECO:0000259" key="8">
    <source>
        <dbReference type="PROSITE" id="PS50045"/>
    </source>
</evidence>
<dbReference type="PROSITE" id="PS50045">
    <property type="entry name" value="SIGMA54_INTERACT_4"/>
    <property type="match status" value="1"/>
</dbReference>
<dbReference type="Pfam" id="PF02954">
    <property type="entry name" value="HTH_8"/>
    <property type="match status" value="1"/>
</dbReference>
<keyword evidence="1" id="KW-0547">Nucleotide-binding</keyword>
<dbReference type="Proteomes" id="UP001597294">
    <property type="component" value="Unassembled WGS sequence"/>
</dbReference>
<dbReference type="InterPro" id="IPR002197">
    <property type="entry name" value="HTH_Fis"/>
</dbReference>
<evidence type="ECO:0000256" key="7">
    <source>
        <dbReference type="ARBA" id="ARBA00023163"/>
    </source>
</evidence>
<dbReference type="InterPro" id="IPR002078">
    <property type="entry name" value="Sigma_54_int"/>
</dbReference>
<dbReference type="InterPro" id="IPR025943">
    <property type="entry name" value="Sigma_54_int_dom_ATP-bd_2"/>
</dbReference>
<dbReference type="SUPFAM" id="SSF52540">
    <property type="entry name" value="P-loop containing nucleoside triphosphate hydrolases"/>
    <property type="match status" value="1"/>
</dbReference>
<dbReference type="NCBIfam" id="TIGR02974">
    <property type="entry name" value="phageshock_pspF"/>
    <property type="match status" value="1"/>
</dbReference>
<keyword evidence="4" id="KW-0805">Transcription regulation</keyword>
<comment type="caution">
    <text evidence="9">The sequence shown here is derived from an EMBL/GenBank/DDBJ whole genome shotgun (WGS) entry which is preliminary data.</text>
</comment>
<dbReference type="InterPro" id="IPR009057">
    <property type="entry name" value="Homeodomain-like_sf"/>
</dbReference>
<keyword evidence="3" id="KW-0902">Two-component regulatory system</keyword>
<keyword evidence="5" id="KW-0238">DNA-binding</keyword>
<gene>
    <name evidence="9" type="primary">pspF</name>
    <name evidence="9" type="ORF">ACFSKO_12835</name>
</gene>
<proteinExistence type="predicted"/>
<evidence type="ECO:0000256" key="5">
    <source>
        <dbReference type="ARBA" id="ARBA00023125"/>
    </source>
</evidence>
<reference evidence="10" key="1">
    <citation type="journal article" date="2019" name="Int. J. Syst. Evol. Microbiol.">
        <title>The Global Catalogue of Microorganisms (GCM) 10K type strain sequencing project: providing services to taxonomists for standard genome sequencing and annotation.</title>
        <authorList>
            <consortium name="The Broad Institute Genomics Platform"/>
            <consortium name="The Broad Institute Genome Sequencing Center for Infectious Disease"/>
            <person name="Wu L."/>
            <person name="Ma J."/>
        </authorList>
    </citation>
    <scope>NUCLEOTIDE SEQUENCE [LARGE SCALE GENOMIC DNA]</scope>
    <source>
        <strain evidence="10">CGMCC 4.7192</strain>
    </source>
</reference>
<dbReference type="PANTHER" id="PTHR32071">
    <property type="entry name" value="TRANSCRIPTIONAL REGULATORY PROTEIN"/>
    <property type="match status" value="1"/>
</dbReference>
<dbReference type="PANTHER" id="PTHR32071:SF38">
    <property type="entry name" value="PSP OPERON TRANSCRIPTIONAL ACTIVATOR"/>
    <property type="match status" value="1"/>
</dbReference>
<evidence type="ECO:0000256" key="4">
    <source>
        <dbReference type="ARBA" id="ARBA00023015"/>
    </source>
</evidence>
<dbReference type="InterPro" id="IPR058031">
    <property type="entry name" value="AAA_lid_NorR"/>
</dbReference>
<evidence type="ECO:0000256" key="2">
    <source>
        <dbReference type="ARBA" id="ARBA00022840"/>
    </source>
</evidence>
<dbReference type="EMBL" id="JBHUII010000004">
    <property type="protein sequence ID" value="MFD2206511.1"/>
    <property type="molecule type" value="Genomic_DNA"/>
</dbReference>
<dbReference type="Pfam" id="PF25601">
    <property type="entry name" value="AAA_lid_14"/>
    <property type="match status" value="1"/>
</dbReference>
<dbReference type="Gene3D" id="1.10.10.60">
    <property type="entry name" value="Homeodomain-like"/>
    <property type="match status" value="1"/>
</dbReference>
<dbReference type="PRINTS" id="PR01590">
    <property type="entry name" value="HTHFIS"/>
</dbReference>
<dbReference type="InterPro" id="IPR025944">
    <property type="entry name" value="Sigma_54_int_dom_CS"/>
</dbReference>
<accession>A0ABW5BNR3</accession>
<dbReference type="InterPro" id="IPR027417">
    <property type="entry name" value="P-loop_NTPase"/>
</dbReference>
<feature type="domain" description="Sigma-54 factor interaction" evidence="8">
    <location>
        <begin position="7"/>
        <end position="237"/>
    </location>
</feature>
<dbReference type="Gene3D" id="1.10.8.60">
    <property type="match status" value="1"/>
</dbReference>
<name>A0ABW5BNR3_9PROT</name>
<dbReference type="CDD" id="cd00009">
    <property type="entry name" value="AAA"/>
    <property type="match status" value="1"/>
</dbReference>
<dbReference type="Pfam" id="PF00158">
    <property type="entry name" value="Sigma54_activat"/>
    <property type="match status" value="1"/>
</dbReference>
<dbReference type="InterPro" id="IPR003593">
    <property type="entry name" value="AAA+_ATPase"/>
</dbReference>
<keyword evidence="6" id="KW-0010">Activator</keyword>
<evidence type="ECO:0000256" key="1">
    <source>
        <dbReference type="ARBA" id="ARBA00022741"/>
    </source>
</evidence>
<dbReference type="Gene3D" id="3.40.50.300">
    <property type="entry name" value="P-loop containing nucleotide triphosphate hydrolases"/>
    <property type="match status" value="1"/>
</dbReference>
<evidence type="ECO:0000313" key="10">
    <source>
        <dbReference type="Proteomes" id="UP001597294"/>
    </source>
</evidence>
<evidence type="ECO:0000313" key="9">
    <source>
        <dbReference type="EMBL" id="MFD2206511.1"/>
    </source>
</evidence>
<evidence type="ECO:0000256" key="3">
    <source>
        <dbReference type="ARBA" id="ARBA00023012"/>
    </source>
</evidence>
<dbReference type="SMART" id="SM00382">
    <property type="entry name" value="AAA"/>
    <property type="match status" value="1"/>
</dbReference>
<keyword evidence="7" id="KW-0804">Transcription</keyword>
<dbReference type="RefSeq" id="WP_380252155.1">
    <property type="nucleotide sequence ID" value="NZ_JBHUII010000004.1"/>
</dbReference>
<evidence type="ECO:0000256" key="6">
    <source>
        <dbReference type="ARBA" id="ARBA00023159"/>
    </source>
</evidence>
<keyword evidence="2" id="KW-0067">ATP-binding</keyword>
<organism evidence="9 10">
    <name type="scientific">Kiloniella antarctica</name>
    <dbReference type="NCBI Taxonomy" id="1550907"/>
    <lineage>
        <taxon>Bacteria</taxon>
        <taxon>Pseudomonadati</taxon>
        <taxon>Pseudomonadota</taxon>
        <taxon>Alphaproteobacteria</taxon>
        <taxon>Rhodospirillales</taxon>
        <taxon>Kiloniellaceae</taxon>
        <taxon>Kiloniella</taxon>
    </lineage>
</organism>
<sequence length="332" mass="37142">METLVNIIGEDPIFLDVVEKTSRLALIDKPCLVVGERGTGKELFTSRLHYLSKRWDGPLVKINCAALTDSLLESELFGHERGAFTGAQKTHIGRFERADGGTLILDEIATASQAVQEKVLRIIEYGEFERVGGSETLSVDVRVIGAANVDLPALAEKGEFRADLLDRLAFDVITLPPLRVRPKDILTLARHFAMEVTREVGRDHFPGFTGAAQKQLLEYRWPGNIRELRNAVERTICRLPPLDEAIDHIFINPFDSPWRFGNEDERSGGSEVPIVKSSDDFAKSVSDYEVQLLTEALSRFQFNQTDAALAMGLSYHQLRRLLKKHDVSTRSG</sequence>
<keyword evidence="10" id="KW-1185">Reference proteome</keyword>
<dbReference type="PROSITE" id="PS00676">
    <property type="entry name" value="SIGMA54_INTERACT_2"/>
    <property type="match status" value="1"/>
</dbReference>
<protein>
    <submittedName>
        <fullName evidence="9">Phage shock protein operon transcriptional activator</fullName>
    </submittedName>
</protein>
<dbReference type="PROSITE" id="PS00688">
    <property type="entry name" value="SIGMA54_INTERACT_3"/>
    <property type="match status" value="1"/>
</dbReference>
<dbReference type="InterPro" id="IPR014317">
    <property type="entry name" value="Transcription_activator_PspF"/>
</dbReference>
<dbReference type="SUPFAM" id="SSF46689">
    <property type="entry name" value="Homeodomain-like"/>
    <property type="match status" value="1"/>
</dbReference>